<dbReference type="EMBL" id="BONF01000063">
    <property type="protein sequence ID" value="GIF86245.1"/>
    <property type="molecule type" value="Genomic_DNA"/>
</dbReference>
<dbReference type="RefSeq" id="WP_203757100.1">
    <property type="nucleotide sequence ID" value="NZ_BONF01000063.1"/>
</dbReference>
<gene>
    <name evidence="3" type="ORF">Cba03nite_75940</name>
</gene>
<keyword evidence="2" id="KW-0812">Transmembrane</keyword>
<feature type="compositionally biased region" description="Low complexity" evidence="1">
    <location>
        <begin position="196"/>
        <end position="216"/>
    </location>
</feature>
<proteinExistence type="predicted"/>
<reference evidence="3 4" key="1">
    <citation type="submission" date="2021-01" db="EMBL/GenBank/DDBJ databases">
        <title>Whole genome shotgun sequence of Catellatospora bangladeshensis NBRC 107357.</title>
        <authorList>
            <person name="Komaki H."/>
            <person name="Tamura T."/>
        </authorList>
    </citation>
    <scope>NUCLEOTIDE SEQUENCE [LARGE SCALE GENOMIC DNA]</scope>
    <source>
        <strain evidence="3 4">NBRC 107357</strain>
    </source>
</reference>
<evidence type="ECO:0000313" key="3">
    <source>
        <dbReference type="EMBL" id="GIF86245.1"/>
    </source>
</evidence>
<keyword evidence="2" id="KW-1133">Transmembrane helix</keyword>
<sequence>MTIARALVAAPLLLLAYGVIRIIDGLDGVRGPGVAWTTGHLAFVLALALFIPIMWTMRRLAGAGRAATAAAVTGFAGIAALTVQFGIDLVLGFLADDKAEMSAMARSIMDLPGVTPVVYTFGPMLFYVAQVWLVVQLAVRRQVKVWTPVLVLTDMILPFVDKDLIPIGAICLLISFVPLIRTLRAGETAGTATPGRTGNAADTADRTGAARPASVA</sequence>
<dbReference type="Proteomes" id="UP000601223">
    <property type="component" value="Unassembled WGS sequence"/>
</dbReference>
<comment type="caution">
    <text evidence="3">The sequence shown here is derived from an EMBL/GenBank/DDBJ whole genome shotgun (WGS) entry which is preliminary data.</text>
</comment>
<accession>A0A8J3NMS4</accession>
<feature type="transmembrane region" description="Helical" evidence="2">
    <location>
        <begin position="114"/>
        <end position="135"/>
    </location>
</feature>
<feature type="transmembrane region" description="Helical" evidence="2">
    <location>
        <begin position="67"/>
        <end position="94"/>
    </location>
</feature>
<keyword evidence="2" id="KW-0472">Membrane</keyword>
<keyword evidence="4" id="KW-1185">Reference proteome</keyword>
<organism evidence="3 4">
    <name type="scientific">Catellatospora bangladeshensis</name>
    <dbReference type="NCBI Taxonomy" id="310355"/>
    <lineage>
        <taxon>Bacteria</taxon>
        <taxon>Bacillati</taxon>
        <taxon>Actinomycetota</taxon>
        <taxon>Actinomycetes</taxon>
        <taxon>Micromonosporales</taxon>
        <taxon>Micromonosporaceae</taxon>
        <taxon>Catellatospora</taxon>
    </lineage>
</organism>
<protein>
    <submittedName>
        <fullName evidence="3">Uncharacterized protein</fullName>
    </submittedName>
</protein>
<evidence type="ECO:0000256" key="1">
    <source>
        <dbReference type="SAM" id="MobiDB-lite"/>
    </source>
</evidence>
<feature type="transmembrane region" description="Helical" evidence="2">
    <location>
        <begin position="34"/>
        <end position="55"/>
    </location>
</feature>
<feature type="region of interest" description="Disordered" evidence="1">
    <location>
        <begin position="189"/>
        <end position="216"/>
    </location>
</feature>
<name>A0A8J3NMS4_9ACTN</name>
<dbReference type="AlphaFoldDB" id="A0A8J3NMS4"/>
<evidence type="ECO:0000313" key="4">
    <source>
        <dbReference type="Proteomes" id="UP000601223"/>
    </source>
</evidence>
<evidence type="ECO:0000256" key="2">
    <source>
        <dbReference type="SAM" id="Phobius"/>
    </source>
</evidence>